<dbReference type="InterPro" id="IPR055308">
    <property type="entry name" value="TEX47-like"/>
</dbReference>
<organism evidence="2 3">
    <name type="scientific">Loxostege sticticalis</name>
    <name type="common">Beet webworm moth</name>
    <dbReference type="NCBI Taxonomy" id="481309"/>
    <lineage>
        <taxon>Eukaryota</taxon>
        <taxon>Metazoa</taxon>
        <taxon>Ecdysozoa</taxon>
        <taxon>Arthropoda</taxon>
        <taxon>Hexapoda</taxon>
        <taxon>Insecta</taxon>
        <taxon>Pterygota</taxon>
        <taxon>Neoptera</taxon>
        <taxon>Endopterygota</taxon>
        <taxon>Lepidoptera</taxon>
        <taxon>Glossata</taxon>
        <taxon>Ditrysia</taxon>
        <taxon>Pyraloidea</taxon>
        <taxon>Crambidae</taxon>
        <taxon>Pyraustinae</taxon>
        <taxon>Loxostege</taxon>
    </lineage>
</organism>
<dbReference type="PANTHER" id="PTHR34035:SF1">
    <property type="entry name" value="TESTIS-EXPRESSED PROTEIN 47"/>
    <property type="match status" value="1"/>
</dbReference>
<comment type="caution">
    <text evidence="2">The sequence shown here is derived from an EMBL/GenBank/DDBJ whole genome shotgun (WGS) entry which is preliminary data.</text>
</comment>
<dbReference type="AlphaFoldDB" id="A0ABD0SUE2"/>
<evidence type="ECO:0000313" key="3">
    <source>
        <dbReference type="Proteomes" id="UP001549921"/>
    </source>
</evidence>
<dbReference type="Pfam" id="PF24787">
    <property type="entry name" value="TEX47"/>
    <property type="match status" value="1"/>
</dbReference>
<feature type="region of interest" description="Disordered" evidence="1">
    <location>
        <begin position="298"/>
        <end position="317"/>
    </location>
</feature>
<dbReference type="PANTHER" id="PTHR34035">
    <property type="entry name" value="TESTIS-EXPRESSED PROTEIN 47"/>
    <property type="match status" value="1"/>
</dbReference>
<dbReference type="InterPro" id="IPR036046">
    <property type="entry name" value="Acylphosphatase-like_dom_sf"/>
</dbReference>
<reference evidence="2 3" key="1">
    <citation type="submission" date="2024-06" db="EMBL/GenBank/DDBJ databases">
        <title>A chromosome-level genome assembly of beet webworm, Loxostege sticticalis.</title>
        <authorList>
            <person name="Zhang Y."/>
        </authorList>
    </citation>
    <scope>NUCLEOTIDE SEQUENCE [LARGE SCALE GENOMIC DNA]</scope>
    <source>
        <strain evidence="2">AQ028</strain>
        <tissue evidence="2">Male pupae</tissue>
    </source>
</reference>
<evidence type="ECO:0000313" key="2">
    <source>
        <dbReference type="EMBL" id="KAL0822653.1"/>
    </source>
</evidence>
<dbReference type="Proteomes" id="UP001549921">
    <property type="component" value="Unassembled WGS sequence"/>
</dbReference>
<proteinExistence type="predicted"/>
<accession>A0ABD0SUE2</accession>
<evidence type="ECO:0000256" key="1">
    <source>
        <dbReference type="SAM" id="MobiDB-lite"/>
    </source>
</evidence>
<dbReference type="EMBL" id="JBEDNZ010000016">
    <property type="protein sequence ID" value="KAL0822653.1"/>
    <property type="molecule type" value="Genomic_DNA"/>
</dbReference>
<gene>
    <name evidence="2" type="ORF">ABMA28_004678</name>
</gene>
<dbReference type="SUPFAM" id="SSF54975">
    <property type="entry name" value="Acylphosphatase/BLUF domain-like"/>
    <property type="match status" value="1"/>
</dbReference>
<sequence>MALPDLDVRSVLNVVEENFQRVGLKAYAIRMIYAGEHMLEKHDFIKQFSQTVLGVNSSYCEINVTGLLLVYDSYFVHIIEGSEDTVHRQLRFLLKKEPEWIAYMAKLDEEAAIAWAKEAEEAIAEGLPIPEEPKPTPDRKMFKRLKMLMVYHSITTLWFNSWRAVTARPPSLVGKLDVYGPLVEHMEQLRICIAKINKVCELARSEENLSFEGLSAVDPKMEGLPEVALLDYLLQSPHILDLRHIVYLHRRVDDYIFYFEWVWPLPTHFTPRLLYKLKVDDSFVEPLPVMPWELVKVEKEGEEEERDDQQSASDSSD</sequence>
<protein>
    <submittedName>
        <fullName evidence="2">Uncharacterized protein</fullName>
    </submittedName>
</protein>
<name>A0ABD0SUE2_LOXSC</name>